<protein>
    <submittedName>
        <fullName evidence="11">Cytochrome c4</fullName>
    </submittedName>
</protein>
<feature type="domain" description="Cytochrome c" evidence="10">
    <location>
        <begin position="124"/>
        <end position="215"/>
    </location>
</feature>
<evidence type="ECO:0000259" key="10">
    <source>
        <dbReference type="PROSITE" id="PS51007"/>
    </source>
</evidence>
<evidence type="ECO:0000256" key="5">
    <source>
        <dbReference type="ARBA" id="ARBA00022764"/>
    </source>
</evidence>
<feature type="signal peptide" evidence="9">
    <location>
        <begin position="1"/>
        <end position="25"/>
    </location>
</feature>
<evidence type="ECO:0000256" key="2">
    <source>
        <dbReference type="ARBA" id="ARBA00022448"/>
    </source>
</evidence>
<keyword evidence="9" id="KW-0732">Signal</keyword>
<evidence type="ECO:0000256" key="6">
    <source>
        <dbReference type="ARBA" id="ARBA00022982"/>
    </source>
</evidence>
<dbReference type="InterPro" id="IPR050597">
    <property type="entry name" value="Cytochrome_c_Oxidase_Subunit"/>
</dbReference>
<evidence type="ECO:0000256" key="4">
    <source>
        <dbReference type="ARBA" id="ARBA00022723"/>
    </source>
</evidence>
<dbReference type="InterPro" id="IPR009056">
    <property type="entry name" value="Cyt_c-like_dom"/>
</dbReference>
<dbReference type="PRINTS" id="PR00605">
    <property type="entry name" value="CYTCHROMECIC"/>
</dbReference>
<evidence type="ECO:0000256" key="9">
    <source>
        <dbReference type="SAM" id="SignalP"/>
    </source>
</evidence>
<comment type="subcellular location">
    <subcellularLocation>
        <location evidence="1">Periplasm</location>
    </subcellularLocation>
</comment>
<evidence type="ECO:0000256" key="8">
    <source>
        <dbReference type="PROSITE-ProRule" id="PRU00433"/>
    </source>
</evidence>
<organism evidence="11 12">
    <name type="scientific">Thiorhodovibrio winogradskyi</name>
    <dbReference type="NCBI Taxonomy" id="77007"/>
    <lineage>
        <taxon>Bacteria</taxon>
        <taxon>Pseudomonadati</taxon>
        <taxon>Pseudomonadota</taxon>
        <taxon>Gammaproteobacteria</taxon>
        <taxon>Chromatiales</taxon>
        <taxon>Chromatiaceae</taxon>
        <taxon>Thiorhodovibrio</taxon>
    </lineage>
</organism>
<evidence type="ECO:0000313" key="12">
    <source>
        <dbReference type="Proteomes" id="UP001432180"/>
    </source>
</evidence>
<dbReference type="SUPFAM" id="SSF46626">
    <property type="entry name" value="Cytochrome c"/>
    <property type="match status" value="2"/>
</dbReference>
<keyword evidence="6" id="KW-0249">Electron transport</keyword>
<feature type="chain" id="PRO_5046960107" evidence="9">
    <location>
        <begin position="26"/>
        <end position="216"/>
    </location>
</feature>
<dbReference type="Proteomes" id="UP001432180">
    <property type="component" value="Chromosome"/>
</dbReference>
<dbReference type="PIRSF" id="PIRSF000005">
    <property type="entry name" value="Cytochrome_c4"/>
    <property type="match status" value="1"/>
</dbReference>
<proteinExistence type="predicted"/>
<keyword evidence="4 8" id="KW-0479">Metal-binding</keyword>
<sequence length="216" mass="23045">MVGIMKRVLITGILVAGLAATSLHAATSAGTITGNAEKGKEKASQICQACHGLDGNGVPGQPIWPKLAGQHPNYIYKQLTNFKNNERYNAQMSPMAMPLSDDEMRNLAAYYSGLPQSGGVAAADQVELGEKIYRAGNPKTGVPACSGCHGPAGMGTNLAKFPRVSGQYPEYLDQTLKLFRKMERANDPNGMMRGVAARMTDEEIAAVAQYISGLRQ</sequence>
<keyword evidence="5" id="KW-0574">Periplasm</keyword>
<dbReference type="InterPro" id="IPR036909">
    <property type="entry name" value="Cyt_c-like_dom_sf"/>
</dbReference>
<gene>
    <name evidence="11" type="ORF">Thiowin_04979</name>
</gene>
<keyword evidence="3 8" id="KW-0349">Heme</keyword>
<dbReference type="PANTHER" id="PTHR33751:SF9">
    <property type="entry name" value="CYTOCHROME C4"/>
    <property type="match status" value="1"/>
</dbReference>
<dbReference type="EMBL" id="CP121472">
    <property type="protein sequence ID" value="WPL19832.1"/>
    <property type="molecule type" value="Genomic_DNA"/>
</dbReference>
<feature type="domain" description="Cytochrome c" evidence="10">
    <location>
        <begin position="34"/>
        <end position="115"/>
    </location>
</feature>
<dbReference type="PROSITE" id="PS51007">
    <property type="entry name" value="CYTC"/>
    <property type="match status" value="2"/>
</dbReference>
<dbReference type="InterPro" id="IPR024167">
    <property type="entry name" value="Cytochrome_c4-like"/>
</dbReference>
<dbReference type="Gene3D" id="1.10.760.10">
    <property type="entry name" value="Cytochrome c-like domain"/>
    <property type="match status" value="2"/>
</dbReference>
<evidence type="ECO:0000256" key="3">
    <source>
        <dbReference type="ARBA" id="ARBA00022617"/>
    </source>
</evidence>
<keyword evidence="7 8" id="KW-0408">Iron</keyword>
<reference evidence="11 12" key="1">
    <citation type="journal article" date="2023" name="Microorganisms">
        <title>Thiorhodovibrio frisius and Trv. litoralis spp. nov., Two Novel Members from a Clade of Fastidious Purple Sulfur Bacteria That Exhibit Unique Red-Shifted Light-Harvesting Capabilities.</title>
        <authorList>
            <person name="Methner A."/>
            <person name="Kuzyk S.B."/>
            <person name="Petersen J."/>
            <person name="Bauer S."/>
            <person name="Brinkmann H."/>
            <person name="Sichau K."/>
            <person name="Wanner G."/>
            <person name="Wolf J."/>
            <person name="Neumann-Schaal M."/>
            <person name="Henke P."/>
            <person name="Tank M."/>
            <person name="Sproer C."/>
            <person name="Bunk B."/>
            <person name="Overmann J."/>
        </authorList>
    </citation>
    <scope>NUCLEOTIDE SEQUENCE [LARGE SCALE GENOMIC DNA]</scope>
    <source>
        <strain evidence="11 12">DSM 6702</strain>
    </source>
</reference>
<evidence type="ECO:0000256" key="1">
    <source>
        <dbReference type="ARBA" id="ARBA00004418"/>
    </source>
</evidence>
<dbReference type="Pfam" id="PF00034">
    <property type="entry name" value="Cytochrom_C"/>
    <property type="match status" value="2"/>
</dbReference>
<evidence type="ECO:0000313" key="11">
    <source>
        <dbReference type="EMBL" id="WPL19832.1"/>
    </source>
</evidence>
<dbReference type="PANTHER" id="PTHR33751">
    <property type="entry name" value="CBB3-TYPE CYTOCHROME C OXIDASE SUBUNIT FIXP"/>
    <property type="match status" value="1"/>
</dbReference>
<accession>A0ABZ0SG58</accession>
<name>A0ABZ0SG58_9GAMM</name>
<evidence type="ECO:0000256" key="7">
    <source>
        <dbReference type="ARBA" id="ARBA00023004"/>
    </source>
</evidence>
<keyword evidence="12" id="KW-1185">Reference proteome</keyword>
<keyword evidence="2" id="KW-0813">Transport</keyword>
<dbReference type="InterPro" id="IPR008168">
    <property type="entry name" value="Cyt_C_IC"/>
</dbReference>